<dbReference type="eggNOG" id="KOG0621">
    <property type="taxonomic scope" value="Eukaryota"/>
</dbReference>
<comment type="similarity">
    <text evidence="1 2">Belongs to the phospholipid scramblase family.</text>
</comment>
<evidence type="ECO:0000313" key="4">
    <source>
        <dbReference type="Proteomes" id="UP000009168"/>
    </source>
</evidence>
<sequence>MYPPQQQQQNQQPFGQGYGQQGMPNIQMMPMQQNAVVAIQNGLQKLASAQGIFIEQKIEVIEALTGCQTPNVYKVYPTDVNGIQISDQTIFKCKELSNCCVRQCLAPNCRPFDMAVTNQQGKLNYGQLSGSTFIQMQRPFRCTCYCFNRPELSVTVVENGMNQYLGKIREPFRCYELCVEIEDAAGNIKFIISGSLCQLGFLCMGCPYQSCQELTFEVKNPAGELITRILKKSAGCLKSCFGKTDNFTIGFPPSLTPEDKALFMAAILLIDYMYFENKTESPIDL</sequence>
<dbReference type="GeneID" id="7829624"/>
<keyword evidence="4" id="KW-1185">Reference proteome</keyword>
<dbReference type="Proteomes" id="UP000009168">
    <property type="component" value="Unassembled WGS sequence"/>
</dbReference>
<dbReference type="PANTHER" id="PTHR23248">
    <property type="entry name" value="PHOSPHOLIPID SCRAMBLASE-RELATED"/>
    <property type="match status" value="1"/>
</dbReference>
<evidence type="ECO:0000256" key="2">
    <source>
        <dbReference type="RuleBase" id="RU363116"/>
    </source>
</evidence>
<gene>
    <name evidence="3" type="ORF">TTHERM_00879310</name>
</gene>
<dbReference type="InterPro" id="IPR005552">
    <property type="entry name" value="Scramblase"/>
</dbReference>
<dbReference type="Pfam" id="PF03803">
    <property type="entry name" value="Scramblase"/>
    <property type="match status" value="1"/>
</dbReference>
<reference evidence="4" key="1">
    <citation type="journal article" date="2006" name="PLoS Biol.">
        <title>Macronuclear genome sequence of the ciliate Tetrahymena thermophila, a model eukaryote.</title>
        <authorList>
            <person name="Eisen J.A."/>
            <person name="Coyne R.S."/>
            <person name="Wu M."/>
            <person name="Wu D."/>
            <person name="Thiagarajan M."/>
            <person name="Wortman J.R."/>
            <person name="Badger J.H."/>
            <person name="Ren Q."/>
            <person name="Amedeo P."/>
            <person name="Jones K.M."/>
            <person name="Tallon L.J."/>
            <person name="Delcher A.L."/>
            <person name="Salzberg S.L."/>
            <person name="Silva J.C."/>
            <person name="Haas B.J."/>
            <person name="Majoros W.H."/>
            <person name="Farzad M."/>
            <person name="Carlton J.M."/>
            <person name="Smith R.K. Jr."/>
            <person name="Garg J."/>
            <person name="Pearlman R.E."/>
            <person name="Karrer K.M."/>
            <person name="Sun L."/>
            <person name="Manning G."/>
            <person name="Elde N.C."/>
            <person name="Turkewitz A.P."/>
            <person name="Asai D.J."/>
            <person name="Wilkes D.E."/>
            <person name="Wang Y."/>
            <person name="Cai H."/>
            <person name="Collins K."/>
            <person name="Stewart B.A."/>
            <person name="Lee S.R."/>
            <person name="Wilamowska K."/>
            <person name="Weinberg Z."/>
            <person name="Ruzzo W.L."/>
            <person name="Wloga D."/>
            <person name="Gaertig J."/>
            <person name="Frankel J."/>
            <person name="Tsao C.-C."/>
            <person name="Gorovsky M.A."/>
            <person name="Keeling P.J."/>
            <person name="Waller R.F."/>
            <person name="Patron N.J."/>
            <person name="Cherry J.M."/>
            <person name="Stover N.A."/>
            <person name="Krieger C.J."/>
            <person name="del Toro C."/>
            <person name="Ryder H.F."/>
            <person name="Williamson S.C."/>
            <person name="Barbeau R.A."/>
            <person name="Hamilton E.P."/>
            <person name="Orias E."/>
        </authorList>
    </citation>
    <scope>NUCLEOTIDE SEQUENCE [LARGE SCALE GENOMIC DNA]</scope>
    <source>
        <strain evidence="4">SB210</strain>
    </source>
</reference>
<name>Q23H09_TETTS</name>
<dbReference type="RefSeq" id="XP_001016083.1">
    <property type="nucleotide sequence ID" value="XM_001016083.1"/>
</dbReference>
<dbReference type="GO" id="GO:0005886">
    <property type="term" value="C:plasma membrane"/>
    <property type="evidence" value="ECO:0007669"/>
    <property type="project" value="TreeGrafter"/>
</dbReference>
<dbReference type="InParanoid" id="Q23H09"/>
<dbReference type="OrthoDB" id="444338at2759"/>
<dbReference type="EMBL" id="GG662702">
    <property type="protein sequence ID" value="EAR95838.1"/>
    <property type="molecule type" value="Genomic_DNA"/>
</dbReference>
<dbReference type="KEGG" id="tet:TTHERM_00879310"/>
<evidence type="ECO:0000313" key="3">
    <source>
        <dbReference type="EMBL" id="EAR95838.1"/>
    </source>
</evidence>
<dbReference type="OMA" id="DAMFFEH"/>
<dbReference type="AlphaFoldDB" id="Q23H09"/>
<protein>
    <recommendedName>
        <fullName evidence="2">Phospholipid scramblase</fullName>
    </recommendedName>
</protein>
<dbReference type="PANTHER" id="PTHR23248:SF9">
    <property type="entry name" value="PHOSPHOLIPID SCRAMBLASE"/>
    <property type="match status" value="1"/>
</dbReference>
<evidence type="ECO:0000256" key="1">
    <source>
        <dbReference type="ARBA" id="ARBA00005350"/>
    </source>
</evidence>
<proteinExistence type="inferred from homology"/>
<dbReference type="HOGENOM" id="CLU_060228_0_0_1"/>
<dbReference type="GO" id="GO:0017128">
    <property type="term" value="F:phospholipid scramblase activity"/>
    <property type="evidence" value="ECO:0007669"/>
    <property type="project" value="InterPro"/>
</dbReference>
<organism evidence="3 4">
    <name type="scientific">Tetrahymena thermophila (strain SB210)</name>
    <dbReference type="NCBI Taxonomy" id="312017"/>
    <lineage>
        <taxon>Eukaryota</taxon>
        <taxon>Sar</taxon>
        <taxon>Alveolata</taxon>
        <taxon>Ciliophora</taxon>
        <taxon>Intramacronucleata</taxon>
        <taxon>Oligohymenophorea</taxon>
        <taxon>Hymenostomatida</taxon>
        <taxon>Tetrahymenina</taxon>
        <taxon>Tetrahymenidae</taxon>
        <taxon>Tetrahymena</taxon>
    </lineage>
</organism>
<accession>Q23H09</accession>